<reference evidence="2 3" key="1">
    <citation type="journal article" date="2006" name="Science">
        <title>The genome of black cottonwood, Populus trichocarpa (Torr. &amp; Gray).</title>
        <authorList>
            <person name="Tuskan G.A."/>
            <person name="Difazio S."/>
            <person name="Jansson S."/>
            <person name="Bohlmann J."/>
            <person name="Grigoriev I."/>
            <person name="Hellsten U."/>
            <person name="Putnam N."/>
            <person name="Ralph S."/>
            <person name="Rombauts S."/>
            <person name="Salamov A."/>
            <person name="Schein J."/>
            <person name="Sterck L."/>
            <person name="Aerts A."/>
            <person name="Bhalerao R.R."/>
            <person name="Bhalerao R.P."/>
            <person name="Blaudez D."/>
            <person name="Boerjan W."/>
            <person name="Brun A."/>
            <person name="Brunner A."/>
            <person name="Busov V."/>
            <person name="Campbell M."/>
            <person name="Carlson J."/>
            <person name="Chalot M."/>
            <person name="Chapman J."/>
            <person name="Chen G.L."/>
            <person name="Cooper D."/>
            <person name="Coutinho P.M."/>
            <person name="Couturier J."/>
            <person name="Covert S."/>
            <person name="Cronk Q."/>
            <person name="Cunningham R."/>
            <person name="Davis J."/>
            <person name="Degroeve S."/>
            <person name="Dejardin A."/>
            <person name="Depamphilis C."/>
            <person name="Detter J."/>
            <person name="Dirks B."/>
            <person name="Dubchak I."/>
            <person name="Duplessis S."/>
            <person name="Ehlting J."/>
            <person name="Ellis B."/>
            <person name="Gendler K."/>
            <person name="Goodstein D."/>
            <person name="Gribskov M."/>
            <person name="Grimwood J."/>
            <person name="Groover A."/>
            <person name="Gunter L."/>
            <person name="Hamberger B."/>
            <person name="Heinze B."/>
            <person name="Helariutta Y."/>
            <person name="Henrissat B."/>
            <person name="Holligan D."/>
            <person name="Holt R."/>
            <person name="Huang W."/>
            <person name="Islam-Faridi N."/>
            <person name="Jones S."/>
            <person name="Jones-Rhoades M."/>
            <person name="Jorgensen R."/>
            <person name="Joshi C."/>
            <person name="Kangasjarvi J."/>
            <person name="Karlsson J."/>
            <person name="Kelleher C."/>
            <person name="Kirkpatrick R."/>
            <person name="Kirst M."/>
            <person name="Kohler A."/>
            <person name="Kalluri U."/>
            <person name="Larimer F."/>
            <person name="Leebens-Mack J."/>
            <person name="Leple J.C."/>
            <person name="Locascio P."/>
            <person name="Lou Y."/>
            <person name="Lucas S."/>
            <person name="Martin F."/>
            <person name="Montanini B."/>
            <person name="Napoli C."/>
            <person name="Nelson D.R."/>
            <person name="Nelson C."/>
            <person name="Nieminen K."/>
            <person name="Nilsson O."/>
            <person name="Pereda V."/>
            <person name="Peter G."/>
            <person name="Philippe R."/>
            <person name="Pilate G."/>
            <person name="Poliakov A."/>
            <person name="Razumovskaya J."/>
            <person name="Richardson P."/>
            <person name="Rinaldi C."/>
            <person name="Ritland K."/>
            <person name="Rouze P."/>
            <person name="Ryaboy D."/>
            <person name="Schmutz J."/>
            <person name="Schrader J."/>
            <person name="Segerman B."/>
            <person name="Shin H."/>
            <person name="Siddiqui A."/>
            <person name="Sterky F."/>
            <person name="Terry A."/>
            <person name="Tsai C.J."/>
            <person name="Uberbacher E."/>
            <person name="Unneberg P."/>
            <person name="Vahala J."/>
            <person name="Wall K."/>
            <person name="Wessler S."/>
            <person name="Yang G."/>
            <person name="Yin T."/>
            <person name="Douglas C."/>
            <person name="Marra M."/>
            <person name="Sandberg G."/>
            <person name="Van de Peer Y."/>
            <person name="Rokhsar D."/>
        </authorList>
    </citation>
    <scope>NUCLEOTIDE SEQUENCE [LARGE SCALE GENOMIC DNA]</scope>
    <source>
        <strain evidence="3">cv. Nisqually</strain>
    </source>
</reference>
<feature type="transmembrane region" description="Helical" evidence="1">
    <location>
        <begin position="108"/>
        <end position="126"/>
    </location>
</feature>
<dbReference type="InParanoid" id="B9HYW3"/>
<name>B9HYW3_POPTR</name>
<dbReference type="EMBL" id="CM009300">
    <property type="protein sequence ID" value="PNT12419.1"/>
    <property type="molecule type" value="Genomic_DNA"/>
</dbReference>
<accession>B9HYW3</accession>
<keyword evidence="3" id="KW-1185">Reference proteome</keyword>
<evidence type="ECO:0000256" key="1">
    <source>
        <dbReference type="SAM" id="Phobius"/>
    </source>
</evidence>
<evidence type="ECO:0000313" key="3">
    <source>
        <dbReference type="Proteomes" id="UP000006729"/>
    </source>
</evidence>
<keyword evidence="1" id="KW-0812">Transmembrane</keyword>
<proteinExistence type="predicted"/>
<dbReference type="AlphaFoldDB" id="B9HYW3"/>
<dbReference type="HOGENOM" id="CLU_913353_0_0_1"/>
<protein>
    <submittedName>
        <fullName evidence="2">Uncharacterized protein</fullName>
    </submittedName>
</protein>
<keyword evidence="1" id="KW-0472">Membrane</keyword>
<gene>
    <name evidence="2" type="ORF">POPTR_011G083400</name>
</gene>
<evidence type="ECO:0000313" key="2">
    <source>
        <dbReference type="EMBL" id="PNT12419.1"/>
    </source>
</evidence>
<sequence length="305" mass="33149">MRCVSPETLTGVWIEDSEDGDFADEFVQAPSFDGANLNHSVSALTLGSGGCIGASVSMKRLLVLICSAEDCFGDGHFDGCLSCSVLFLLLYHLREPVQGRYCRWSPTLVLYYCFMLFILLIVGMLFDLVSSSCCVGGPPGFGPSCLLALAYLSRSSFSPWLLAIEKLDEPDVLSGCMDGWRTFGCCSMQLGLLDFLSLDATTADCWGWFARVTLYFVVIECVILVLGSPGWGILVLALALAMLPNYLFLDVIGCHCHYCSFCLVSVPPLLFGRHASSECPSGSTFVTFALPGYFAGFHKQLIAQE</sequence>
<keyword evidence="1" id="KW-1133">Transmembrane helix</keyword>
<organism evidence="2 3">
    <name type="scientific">Populus trichocarpa</name>
    <name type="common">Western balsam poplar</name>
    <name type="synonym">Populus balsamifera subsp. trichocarpa</name>
    <dbReference type="NCBI Taxonomy" id="3694"/>
    <lineage>
        <taxon>Eukaryota</taxon>
        <taxon>Viridiplantae</taxon>
        <taxon>Streptophyta</taxon>
        <taxon>Embryophyta</taxon>
        <taxon>Tracheophyta</taxon>
        <taxon>Spermatophyta</taxon>
        <taxon>Magnoliopsida</taxon>
        <taxon>eudicotyledons</taxon>
        <taxon>Gunneridae</taxon>
        <taxon>Pentapetalae</taxon>
        <taxon>rosids</taxon>
        <taxon>fabids</taxon>
        <taxon>Malpighiales</taxon>
        <taxon>Salicaceae</taxon>
        <taxon>Saliceae</taxon>
        <taxon>Populus</taxon>
    </lineage>
</organism>
<dbReference type="Proteomes" id="UP000006729">
    <property type="component" value="Chromosome 11"/>
</dbReference>